<evidence type="ECO:0000313" key="3">
    <source>
        <dbReference type="EMBL" id="SEI64733.1"/>
    </source>
</evidence>
<keyword evidence="3" id="KW-0830">Ubiquinone</keyword>
<evidence type="ECO:0000259" key="2">
    <source>
        <dbReference type="Pfam" id="PF08241"/>
    </source>
</evidence>
<evidence type="ECO:0000313" key="4">
    <source>
        <dbReference type="Proteomes" id="UP000183028"/>
    </source>
</evidence>
<organism evidence="3 4">
    <name type="scientific">Sharpea azabuensis</name>
    <dbReference type="NCBI Taxonomy" id="322505"/>
    <lineage>
        <taxon>Bacteria</taxon>
        <taxon>Bacillati</taxon>
        <taxon>Bacillota</taxon>
        <taxon>Erysipelotrichia</taxon>
        <taxon>Erysipelotrichales</taxon>
        <taxon>Coprobacillaceae</taxon>
        <taxon>Sharpea</taxon>
    </lineage>
</organism>
<dbReference type="Gene3D" id="3.40.50.150">
    <property type="entry name" value="Vaccinia Virus protein VP39"/>
    <property type="match status" value="1"/>
</dbReference>
<protein>
    <submittedName>
        <fullName evidence="3">Ubiquinone/menaquinone biosynthesis C-methylase UbiE</fullName>
    </submittedName>
</protein>
<dbReference type="GO" id="GO:0016126">
    <property type="term" value="P:sterol biosynthetic process"/>
    <property type="evidence" value="ECO:0007669"/>
    <property type="project" value="TreeGrafter"/>
</dbReference>
<reference evidence="4" key="1">
    <citation type="submission" date="2016-10" db="EMBL/GenBank/DDBJ databases">
        <authorList>
            <person name="Varghese N."/>
        </authorList>
    </citation>
    <scope>NUCLEOTIDE SEQUENCE [LARGE SCALE GENOMIC DNA]</scope>
    <source>
        <strain evidence="4">DSM 20406</strain>
    </source>
</reference>
<accession>A0A1H6S9P3</accession>
<dbReference type="Proteomes" id="UP000183028">
    <property type="component" value="Unassembled WGS sequence"/>
</dbReference>
<dbReference type="SUPFAM" id="SSF53335">
    <property type="entry name" value="S-adenosyl-L-methionine-dependent methyltransferases"/>
    <property type="match status" value="1"/>
</dbReference>
<keyword evidence="3" id="KW-0489">Methyltransferase</keyword>
<evidence type="ECO:0000256" key="1">
    <source>
        <dbReference type="ARBA" id="ARBA00022679"/>
    </source>
</evidence>
<name>A0A1H6S9P3_9FIRM</name>
<dbReference type="eggNOG" id="COG2226">
    <property type="taxonomic scope" value="Bacteria"/>
</dbReference>
<sequence length="197" mass="22094">MKENPAMPVGEVGAKMLERMNVSHAPLRAFGLHTITYQPHMTILDVGCGGGATIKDLLKLSEESIIYGLDYAQKSIEMSSFNNKEELNKRVFLKEGDVAQLPYEDNKFDLVTAVETVYFWPDITKGLEEIHRVLKKGGCINIICEGSDPEAIDWPKIDGFFKIYRPSELQELLLEAHFKDVAVHHGQGQYISVVGVK</sequence>
<dbReference type="PANTHER" id="PTHR44068">
    <property type="entry name" value="ZGC:194242"/>
    <property type="match status" value="1"/>
</dbReference>
<keyword evidence="4" id="KW-1185">Reference proteome</keyword>
<gene>
    <name evidence="3" type="ORF">SAMN04487834_101424</name>
</gene>
<dbReference type="PANTHER" id="PTHR44068:SF1">
    <property type="entry name" value="HYPOTHETICAL LOC100005854"/>
    <property type="match status" value="1"/>
</dbReference>
<dbReference type="GO" id="GO:0032259">
    <property type="term" value="P:methylation"/>
    <property type="evidence" value="ECO:0007669"/>
    <property type="project" value="UniProtKB-KW"/>
</dbReference>
<dbReference type="AlphaFoldDB" id="A0A1H6S9P3"/>
<dbReference type="Pfam" id="PF08241">
    <property type="entry name" value="Methyltransf_11"/>
    <property type="match status" value="1"/>
</dbReference>
<dbReference type="GO" id="GO:0003838">
    <property type="term" value="F:sterol 24-C-methyltransferase activity"/>
    <property type="evidence" value="ECO:0007669"/>
    <property type="project" value="TreeGrafter"/>
</dbReference>
<dbReference type="InterPro" id="IPR029063">
    <property type="entry name" value="SAM-dependent_MTases_sf"/>
</dbReference>
<dbReference type="CDD" id="cd02440">
    <property type="entry name" value="AdoMet_MTases"/>
    <property type="match status" value="1"/>
</dbReference>
<feature type="domain" description="Methyltransferase type 11" evidence="2">
    <location>
        <begin position="44"/>
        <end position="140"/>
    </location>
</feature>
<dbReference type="RefSeq" id="WP_074731686.1">
    <property type="nucleotide sequence ID" value="NZ_FNYK01000014.1"/>
</dbReference>
<dbReference type="STRING" id="322505.SAMN04487836_1072"/>
<dbReference type="InterPro" id="IPR013216">
    <property type="entry name" value="Methyltransf_11"/>
</dbReference>
<keyword evidence="1" id="KW-0808">Transferase</keyword>
<dbReference type="InterPro" id="IPR050447">
    <property type="entry name" value="Erg6_SMT_methyltransf"/>
</dbReference>
<proteinExistence type="predicted"/>
<dbReference type="EMBL" id="FNYK01000014">
    <property type="protein sequence ID" value="SEI64733.1"/>
    <property type="molecule type" value="Genomic_DNA"/>
</dbReference>